<dbReference type="EMBL" id="FOGZ01000007">
    <property type="protein sequence ID" value="SER71577.1"/>
    <property type="molecule type" value="Genomic_DNA"/>
</dbReference>
<dbReference type="Gene3D" id="2.30.250.10">
    <property type="entry name" value="Aminopeptidase i, Domain 2"/>
    <property type="match status" value="1"/>
</dbReference>
<evidence type="ECO:0000256" key="6">
    <source>
        <dbReference type="ARBA" id="ARBA00022801"/>
    </source>
</evidence>
<dbReference type="NCBIfam" id="NF002759">
    <property type="entry name" value="PRK02813.1"/>
    <property type="match status" value="1"/>
</dbReference>
<dbReference type="GO" id="GO:0004177">
    <property type="term" value="F:aminopeptidase activity"/>
    <property type="evidence" value="ECO:0007669"/>
    <property type="project" value="UniProtKB-KW"/>
</dbReference>
<evidence type="ECO:0000256" key="3">
    <source>
        <dbReference type="ARBA" id="ARBA00022438"/>
    </source>
</evidence>
<sequence>MGAMAPRNEFTEGFIDFLAASPTSFHAASAMAHRLDEAGFTPLDEKQGWGQVSGRHYFVRGGALLAWVAPEQLSGRAAFRIVGAHNDSPALKLKPDPGYTAAGWQQLNMEVYGGPLLNSFLDRELGLAGRIVERDGSEHLVRTGAIMRVSQLAPHLDRSVNDKLSIDRQFQLMPSFGLGEEPDIIELLCGQAGIGVGDLAFAEVLSYPTQEPAVFGNHEEFLASARLDNLSSVYPALVALERMTDSSDVAVLAAFDHEEVGSATASGAAGPILADALARIARGLGVSGDAWYAMLARSSCISSDAAHSVNPNHLAKYDPQTWPMMNQGPALKVNAQQRYATDGPGAALWQRACRAAGVPSQVFVSNNDVPCGSTIGPITATRLGISTVDVGIPILSMHSAREMCGTADPGYLSGELGAYWQGA</sequence>
<keyword evidence="12" id="KW-1185">Reference proteome</keyword>
<dbReference type="SUPFAM" id="SSF53187">
    <property type="entry name" value="Zn-dependent exopeptidases"/>
    <property type="match status" value="1"/>
</dbReference>
<dbReference type="RefSeq" id="WP_425438758.1">
    <property type="nucleotide sequence ID" value="NZ_FOGZ01000007.1"/>
</dbReference>
<dbReference type="GO" id="GO:0008270">
    <property type="term" value="F:zinc ion binding"/>
    <property type="evidence" value="ECO:0007669"/>
    <property type="project" value="InterPro"/>
</dbReference>
<dbReference type="Proteomes" id="UP000198815">
    <property type="component" value="Unassembled WGS sequence"/>
</dbReference>
<evidence type="ECO:0000256" key="9">
    <source>
        <dbReference type="RuleBase" id="RU004386"/>
    </source>
</evidence>
<keyword evidence="7 9" id="KW-0862">Zinc</keyword>
<reference evidence="11 12" key="1">
    <citation type="submission" date="2016-10" db="EMBL/GenBank/DDBJ databases">
        <authorList>
            <person name="de Groot N.N."/>
        </authorList>
    </citation>
    <scope>NUCLEOTIDE SEQUENCE [LARGE SCALE GENOMIC DNA]</scope>
    <source>
        <strain evidence="11 12">DSM 16859</strain>
    </source>
</reference>
<protein>
    <recommendedName>
        <fullName evidence="10">M18 family aminopeptidase</fullName>
        <ecNumber evidence="10">3.4.11.-</ecNumber>
    </recommendedName>
</protein>
<accession>A0A1H9RG18</accession>
<dbReference type="PRINTS" id="PR00932">
    <property type="entry name" value="AMINO1PTASE"/>
</dbReference>
<name>A0A1H9RG18_9ACTN</name>
<dbReference type="PANTHER" id="PTHR28570:SF3">
    <property type="entry name" value="ASPARTYL AMINOPEPTIDASE"/>
    <property type="match status" value="1"/>
</dbReference>
<evidence type="ECO:0000256" key="2">
    <source>
        <dbReference type="ARBA" id="ARBA00008290"/>
    </source>
</evidence>
<evidence type="ECO:0000256" key="7">
    <source>
        <dbReference type="ARBA" id="ARBA00022833"/>
    </source>
</evidence>
<dbReference type="EC" id="3.4.11.-" evidence="10"/>
<proteinExistence type="inferred from homology"/>
<dbReference type="GO" id="GO:0008237">
    <property type="term" value="F:metallopeptidase activity"/>
    <property type="evidence" value="ECO:0007669"/>
    <property type="project" value="UniProtKB-KW"/>
</dbReference>
<dbReference type="GO" id="GO:0006508">
    <property type="term" value="P:proteolysis"/>
    <property type="evidence" value="ECO:0007669"/>
    <property type="project" value="UniProtKB-KW"/>
</dbReference>
<evidence type="ECO:0000256" key="8">
    <source>
        <dbReference type="ARBA" id="ARBA00023049"/>
    </source>
</evidence>
<evidence type="ECO:0000256" key="10">
    <source>
        <dbReference type="RuleBase" id="RU004387"/>
    </source>
</evidence>
<evidence type="ECO:0000256" key="5">
    <source>
        <dbReference type="ARBA" id="ARBA00022723"/>
    </source>
</evidence>
<keyword evidence="3 9" id="KW-0031">Aminopeptidase</keyword>
<evidence type="ECO:0000313" key="12">
    <source>
        <dbReference type="Proteomes" id="UP000198815"/>
    </source>
</evidence>
<keyword evidence="4 9" id="KW-0645">Protease</keyword>
<dbReference type="GO" id="GO:0005737">
    <property type="term" value="C:cytoplasm"/>
    <property type="evidence" value="ECO:0007669"/>
    <property type="project" value="UniProtKB-ARBA"/>
</dbReference>
<keyword evidence="6 9" id="KW-0378">Hydrolase</keyword>
<organism evidence="11 12">
    <name type="scientific">Propionibacterium cyclohexanicum</name>
    <dbReference type="NCBI Taxonomy" id="64702"/>
    <lineage>
        <taxon>Bacteria</taxon>
        <taxon>Bacillati</taxon>
        <taxon>Actinomycetota</taxon>
        <taxon>Actinomycetes</taxon>
        <taxon>Propionibacteriales</taxon>
        <taxon>Propionibacteriaceae</taxon>
        <taxon>Propionibacterium</taxon>
    </lineage>
</organism>
<dbReference type="STRING" id="64702.SAMN05443377_10735"/>
<dbReference type="InterPro" id="IPR023358">
    <property type="entry name" value="Peptidase_M18_dom2"/>
</dbReference>
<dbReference type="PANTHER" id="PTHR28570">
    <property type="entry name" value="ASPARTYL AMINOPEPTIDASE"/>
    <property type="match status" value="1"/>
</dbReference>
<dbReference type="Gene3D" id="3.40.630.10">
    <property type="entry name" value="Zn peptidases"/>
    <property type="match status" value="1"/>
</dbReference>
<evidence type="ECO:0000256" key="4">
    <source>
        <dbReference type="ARBA" id="ARBA00022670"/>
    </source>
</evidence>
<keyword evidence="8 9" id="KW-0482">Metalloprotease</keyword>
<comment type="cofactor">
    <cofactor evidence="1 10">
        <name>Zn(2+)</name>
        <dbReference type="ChEBI" id="CHEBI:29105"/>
    </cofactor>
</comment>
<dbReference type="Pfam" id="PF02127">
    <property type="entry name" value="Peptidase_M18"/>
    <property type="match status" value="1"/>
</dbReference>
<comment type="similarity">
    <text evidence="2 9">Belongs to the peptidase M18 family.</text>
</comment>
<dbReference type="AlphaFoldDB" id="A0A1H9RG18"/>
<evidence type="ECO:0000313" key="11">
    <source>
        <dbReference type="EMBL" id="SER71577.1"/>
    </source>
</evidence>
<dbReference type="InterPro" id="IPR001948">
    <property type="entry name" value="Peptidase_M18"/>
</dbReference>
<evidence type="ECO:0000256" key="1">
    <source>
        <dbReference type="ARBA" id="ARBA00001947"/>
    </source>
</evidence>
<keyword evidence="5 9" id="KW-0479">Metal-binding</keyword>
<dbReference type="SUPFAM" id="SSF101821">
    <property type="entry name" value="Aminopeptidase/glucanase lid domain"/>
    <property type="match status" value="1"/>
</dbReference>
<gene>
    <name evidence="11" type="ORF">SAMN05443377_10735</name>
</gene>